<dbReference type="Gene3D" id="3.40.190.10">
    <property type="entry name" value="Periplasmic binding protein-like II"/>
    <property type="match status" value="2"/>
</dbReference>
<dbReference type="PROSITE" id="PS51318">
    <property type="entry name" value="TAT"/>
    <property type="match status" value="1"/>
</dbReference>
<dbReference type="AlphaFoldDB" id="C8PKG1"/>
<reference evidence="2 3" key="1">
    <citation type="submission" date="2009-07" db="EMBL/GenBank/DDBJ databases">
        <authorList>
            <person name="Madupu R."/>
            <person name="Sebastian Y."/>
            <person name="Durkin A.S."/>
            <person name="Torralba M."/>
            <person name="Methe B."/>
            <person name="Sutton G.G."/>
            <person name="Strausberg R.L."/>
            <person name="Nelson K.E."/>
        </authorList>
    </citation>
    <scope>NUCLEOTIDE SEQUENCE [LARGE SCALE GENOMIC DNA]</scope>
    <source>
        <strain evidence="2 3">RM3268</strain>
    </source>
</reference>
<name>C8PKG1_9BACT</name>
<evidence type="ECO:0000313" key="2">
    <source>
        <dbReference type="EMBL" id="EEV16570.1"/>
    </source>
</evidence>
<protein>
    <submittedName>
        <fullName evidence="2">Tat pathway signal sequence domain protein</fullName>
    </submittedName>
</protein>
<accession>C8PKG1</accession>
<dbReference type="eggNOG" id="COG0715">
    <property type="taxonomic scope" value="Bacteria"/>
</dbReference>
<keyword evidence="3" id="KW-1185">Reference proteome</keyword>
<dbReference type="PIRSF" id="PIRSF027386">
    <property type="entry name" value="UCP027386_ABC_sbc_TM0202"/>
    <property type="match status" value="1"/>
</dbReference>
<keyword evidence="1" id="KW-0732">Signal</keyword>
<dbReference type="PANTHER" id="PTHR30024">
    <property type="entry name" value="ALIPHATIC SULFONATES-BINDING PROTEIN-RELATED"/>
    <property type="match status" value="1"/>
</dbReference>
<organism evidence="2 3">
    <name type="scientific">Campylobacter gracilis RM3268</name>
    <dbReference type="NCBI Taxonomy" id="553220"/>
    <lineage>
        <taxon>Bacteria</taxon>
        <taxon>Pseudomonadati</taxon>
        <taxon>Campylobacterota</taxon>
        <taxon>Epsilonproteobacteria</taxon>
        <taxon>Campylobacterales</taxon>
        <taxon>Campylobacteraceae</taxon>
        <taxon>Campylobacter</taxon>
    </lineage>
</organism>
<feature type="signal peptide" evidence="1">
    <location>
        <begin position="1"/>
        <end position="24"/>
    </location>
</feature>
<dbReference type="EMBL" id="ACYG01000030">
    <property type="protein sequence ID" value="EEV16570.1"/>
    <property type="molecule type" value="Genomic_DNA"/>
</dbReference>
<dbReference type="PANTHER" id="PTHR30024:SF46">
    <property type="entry name" value="ABC TRANSPORTER, SUBSTRATE-BINDING LIPOPROTEIN"/>
    <property type="match status" value="1"/>
</dbReference>
<comment type="caution">
    <text evidence="2">The sequence shown here is derived from an EMBL/GenBank/DDBJ whole genome shotgun (WGS) entry which is preliminary data.</text>
</comment>
<gene>
    <name evidence="2" type="ORF">CAMGR0001_0182</name>
</gene>
<dbReference type="InterPro" id="IPR027024">
    <property type="entry name" value="UCP027386_ABC_sbc_TM0202"/>
</dbReference>
<dbReference type="Proteomes" id="UP000005709">
    <property type="component" value="Unassembled WGS sequence"/>
</dbReference>
<evidence type="ECO:0000313" key="3">
    <source>
        <dbReference type="Proteomes" id="UP000005709"/>
    </source>
</evidence>
<dbReference type="OrthoDB" id="9814375at2"/>
<dbReference type="STRING" id="824.CGRAC_2117"/>
<sequence length="319" mass="34599">MQRRNFLKLTSALAASGLASPLFAKEAFTIYGAPAMPSLIIGVACMQGQIGKKYDAKLELWRDPDQLRAGVASGEYKVMMSPSNVGVNLANQGRKIGMVNILTEGLNFVMSKGEKITEFAQLKGKKIVMPFKNDMLDIIVRAIAKKQGIGGLNIDYTASPAESAQLFLAKDYDVAITVEPLASAMILKGKVSGIAVQRGANLSDMWAQAFSVKPIIPQAGIIADTDFYAARKADFEILNADLADALAWIKANKQSAAAIGTNFFPTPPPAIFMSIDMSNLCVKKPSEIKDELLKFYEILMEFNPKLIGGAMPKDEFFLC</sequence>
<proteinExistence type="predicted"/>
<dbReference type="InterPro" id="IPR006311">
    <property type="entry name" value="TAT_signal"/>
</dbReference>
<feature type="chain" id="PRO_5002990021" evidence="1">
    <location>
        <begin position="25"/>
        <end position="319"/>
    </location>
</feature>
<dbReference type="RefSeq" id="WP_005872765.1">
    <property type="nucleotide sequence ID" value="NZ_ACYG01000030.1"/>
</dbReference>
<evidence type="ECO:0000256" key="1">
    <source>
        <dbReference type="SAM" id="SignalP"/>
    </source>
</evidence>
<dbReference type="SUPFAM" id="SSF53850">
    <property type="entry name" value="Periplasmic binding protein-like II"/>
    <property type="match status" value="1"/>
</dbReference>